<gene>
    <name evidence="3" type="ORF">B0H65DRAFT_570127</name>
</gene>
<protein>
    <submittedName>
        <fullName evidence="3">Uncharacterized protein</fullName>
    </submittedName>
</protein>
<reference evidence="3" key="2">
    <citation type="submission" date="2023-06" db="EMBL/GenBank/DDBJ databases">
        <authorList>
            <consortium name="Lawrence Berkeley National Laboratory"/>
            <person name="Haridas S."/>
            <person name="Hensen N."/>
            <person name="Bonometti L."/>
            <person name="Westerberg I."/>
            <person name="Brannstrom I.O."/>
            <person name="Guillou S."/>
            <person name="Cros-Aarteil S."/>
            <person name="Calhoun S."/>
            <person name="Kuo A."/>
            <person name="Mondo S."/>
            <person name="Pangilinan J."/>
            <person name="Riley R."/>
            <person name="Labutti K."/>
            <person name="Andreopoulos B."/>
            <person name="Lipzen A."/>
            <person name="Chen C."/>
            <person name="Yanf M."/>
            <person name="Daum C."/>
            <person name="Ng V."/>
            <person name="Clum A."/>
            <person name="Steindorff A."/>
            <person name="Ohm R."/>
            <person name="Martin F."/>
            <person name="Silar P."/>
            <person name="Natvig D."/>
            <person name="Lalanne C."/>
            <person name="Gautier V."/>
            <person name="Ament-Velasquez S.L."/>
            <person name="Kruys A."/>
            <person name="Hutchinson M.I."/>
            <person name="Powell A.J."/>
            <person name="Barry K."/>
            <person name="Miller A.N."/>
            <person name="Grigoriev I.V."/>
            <person name="Debuchy R."/>
            <person name="Gladieux P."/>
            <person name="Thoren M.H."/>
            <person name="Johannesson H."/>
        </authorList>
    </citation>
    <scope>NUCLEOTIDE SEQUENCE</scope>
    <source>
        <strain evidence="3">CBS 560.94</strain>
    </source>
</reference>
<feature type="region of interest" description="Disordered" evidence="1">
    <location>
        <begin position="119"/>
        <end position="216"/>
    </location>
</feature>
<evidence type="ECO:0000256" key="1">
    <source>
        <dbReference type="SAM" id="MobiDB-lite"/>
    </source>
</evidence>
<accession>A0AAE0JGT1</accession>
<evidence type="ECO:0000313" key="4">
    <source>
        <dbReference type="Proteomes" id="UP001278500"/>
    </source>
</evidence>
<dbReference type="Proteomes" id="UP001278500">
    <property type="component" value="Unassembled WGS sequence"/>
</dbReference>
<feature type="transmembrane region" description="Helical" evidence="2">
    <location>
        <begin position="39"/>
        <end position="62"/>
    </location>
</feature>
<feature type="transmembrane region" description="Helical" evidence="2">
    <location>
        <begin position="13"/>
        <end position="32"/>
    </location>
</feature>
<dbReference type="GeneID" id="87867591"/>
<feature type="compositionally biased region" description="Low complexity" evidence="1">
    <location>
        <begin position="166"/>
        <end position="216"/>
    </location>
</feature>
<dbReference type="AlphaFoldDB" id="A0AAE0JGT1"/>
<organism evidence="3 4">
    <name type="scientific">Neurospora tetraspora</name>
    <dbReference type="NCBI Taxonomy" id="94610"/>
    <lineage>
        <taxon>Eukaryota</taxon>
        <taxon>Fungi</taxon>
        <taxon>Dikarya</taxon>
        <taxon>Ascomycota</taxon>
        <taxon>Pezizomycotina</taxon>
        <taxon>Sordariomycetes</taxon>
        <taxon>Sordariomycetidae</taxon>
        <taxon>Sordariales</taxon>
        <taxon>Sordariaceae</taxon>
        <taxon>Neurospora</taxon>
    </lineage>
</organism>
<keyword evidence="4" id="KW-1185">Reference proteome</keyword>
<evidence type="ECO:0000256" key="2">
    <source>
        <dbReference type="SAM" id="Phobius"/>
    </source>
</evidence>
<reference evidence="3" key="1">
    <citation type="journal article" date="2023" name="Mol. Phylogenet. Evol.">
        <title>Genome-scale phylogeny and comparative genomics of the fungal order Sordariales.</title>
        <authorList>
            <person name="Hensen N."/>
            <person name="Bonometti L."/>
            <person name="Westerberg I."/>
            <person name="Brannstrom I.O."/>
            <person name="Guillou S."/>
            <person name="Cros-Aarteil S."/>
            <person name="Calhoun S."/>
            <person name="Haridas S."/>
            <person name="Kuo A."/>
            <person name="Mondo S."/>
            <person name="Pangilinan J."/>
            <person name="Riley R."/>
            <person name="LaButti K."/>
            <person name="Andreopoulos B."/>
            <person name="Lipzen A."/>
            <person name="Chen C."/>
            <person name="Yan M."/>
            <person name="Daum C."/>
            <person name="Ng V."/>
            <person name="Clum A."/>
            <person name="Steindorff A."/>
            <person name="Ohm R.A."/>
            <person name="Martin F."/>
            <person name="Silar P."/>
            <person name="Natvig D.O."/>
            <person name="Lalanne C."/>
            <person name="Gautier V."/>
            <person name="Ament-Velasquez S.L."/>
            <person name="Kruys A."/>
            <person name="Hutchinson M.I."/>
            <person name="Powell A.J."/>
            <person name="Barry K."/>
            <person name="Miller A.N."/>
            <person name="Grigoriev I.V."/>
            <person name="Debuchy R."/>
            <person name="Gladieux P."/>
            <person name="Hiltunen Thoren M."/>
            <person name="Johannesson H."/>
        </authorList>
    </citation>
    <scope>NUCLEOTIDE SEQUENCE</scope>
    <source>
        <strain evidence="3">CBS 560.94</strain>
    </source>
</reference>
<dbReference type="RefSeq" id="XP_062682463.1">
    <property type="nucleotide sequence ID" value="XM_062830437.1"/>
</dbReference>
<name>A0AAE0JGT1_9PEZI</name>
<evidence type="ECO:0000313" key="3">
    <source>
        <dbReference type="EMBL" id="KAK3347381.1"/>
    </source>
</evidence>
<keyword evidence="2" id="KW-0812">Transmembrane</keyword>
<dbReference type="EMBL" id="JAUEPP010000003">
    <property type="protein sequence ID" value="KAK3347381.1"/>
    <property type="molecule type" value="Genomic_DNA"/>
</dbReference>
<feature type="compositionally biased region" description="Pro residues" evidence="1">
    <location>
        <begin position="132"/>
        <end position="165"/>
    </location>
</feature>
<keyword evidence="2" id="KW-0472">Membrane</keyword>
<sequence length="216" mass="22976">MEDMETEGRVGEALPRSLLAATFVLILSILFFHIALLLFILLFFILLFLSFALFAFLLFSYAPALPSISFPYDAGEGDDSWDMSEDNDSHEPERFFEPALFRELVPFFNPTQASSLGPGILFEEGDMESNPYPTPPHSPSPTPPAPPAPPTPPHSPPPTPSPSPNATPSLTSSESPIATSSSSFNTTPSSSPAGLWSSSAPAPASSSTSLSSLASE</sequence>
<keyword evidence="2" id="KW-1133">Transmembrane helix</keyword>
<proteinExistence type="predicted"/>
<comment type="caution">
    <text evidence="3">The sequence shown here is derived from an EMBL/GenBank/DDBJ whole genome shotgun (WGS) entry which is preliminary data.</text>
</comment>